<dbReference type="GO" id="GO:0034040">
    <property type="term" value="F:ATPase-coupled lipid transmembrane transporter activity"/>
    <property type="evidence" value="ECO:0007669"/>
    <property type="project" value="TreeGrafter"/>
</dbReference>
<feature type="domain" description="ABC transmembrane type-1" evidence="9">
    <location>
        <begin position="24"/>
        <end position="302"/>
    </location>
</feature>
<evidence type="ECO:0000256" key="6">
    <source>
        <dbReference type="ARBA" id="ARBA00023136"/>
    </source>
</evidence>
<dbReference type="GO" id="GO:0005524">
    <property type="term" value="F:ATP binding"/>
    <property type="evidence" value="ECO:0007669"/>
    <property type="project" value="UniProtKB-KW"/>
</dbReference>
<evidence type="ECO:0000256" key="2">
    <source>
        <dbReference type="ARBA" id="ARBA00022692"/>
    </source>
</evidence>
<dbReference type="InterPro" id="IPR003593">
    <property type="entry name" value="AAA+_ATPase"/>
</dbReference>
<dbReference type="SUPFAM" id="SSF90123">
    <property type="entry name" value="ABC transporter transmembrane region"/>
    <property type="match status" value="1"/>
</dbReference>
<dbReference type="InterPro" id="IPR003439">
    <property type="entry name" value="ABC_transporter-like_ATP-bd"/>
</dbReference>
<dbReference type="PANTHER" id="PTHR24221:SF654">
    <property type="entry name" value="ATP-BINDING CASSETTE SUB-FAMILY B MEMBER 6"/>
    <property type="match status" value="1"/>
</dbReference>
<keyword evidence="5 7" id="KW-1133">Transmembrane helix</keyword>
<dbReference type="GO" id="GO:0030256">
    <property type="term" value="C:type I protein secretion system complex"/>
    <property type="evidence" value="ECO:0007669"/>
    <property type="project" value="InterPro"/>
</dbReference>
<comment type="caution">
    <text evidence="10">The sequence shown here is derived from an EMBL/GenBank/DDBJ whole genome shotgun (WGS) entry which is preliminary data.</text>
</comment>
<dbReference type="NCBIfam" id="TIGR01842">
    <property type="entry name" value="type_I_sec_PrtD"/>
    <property type="match status" value="1"/>
</dbReference>
<dbReference type="InterPro" id="IPR027417">
    <property type="entry name" value="P-loop_NTPase"/>
</dbReference>
<evidence type="ECO:0000259" key="8">
    <source>
        <dbReference type="PROSITE" id="PS50893"/>
    </source>
</evidence>
<evidence type="ECO:0000313" key="11">
    <source>
        <dbReference type="Proteomes" id="UP000266693"/>
    </source>
</evidence>
<dbReference type="AlphaFoldDB" id="A0A396RPB7"/>
<feature type="transmembrane region" description="Helical" evidence="7">
    <location>
        <begin position="257"/>
        <end position="283"/>
    </location>
</feature>
<feature type="transmembrane region" description="Helical" evidence="7">
    <location>
        <begin position="126"/>
        <end position="144"/>
    </location>
</feature>
<reference evidence="10 11" key="1">
    <citation type="submission" date="2018-08" db="EMBL/GenBank/DDBJ databases">
        <title>The multiple taxonomic identification of Sphingomonas gilva.</title>
        <authorList>
            <person name="Zhu D."/>
            <person name="Zheng S."/>
        </authorList>
    </citation>
    <scope>NUCLEOTIDE SEQUENCE [LARGE SCALE GENOMIC DNA]</scope>
    <source>
        <strain evidence="10 11">ZDH117</strain>
    </source>
</reference>
<evidence type="ECO:0000256" key="5">
    <source>
        <dbReference type="ARBA" id="ARBA00022989"/>
    </source>
</evidence>
<dbReference type="InterPro" id="IPR011527">
    <property type="entry name" value="ABC1_TM_dom"/>
</dbReference>
<dbReference type="InterPro" id="IPR039421">
    <property type="entry name" value="Type_1_exporter"/>
</dbReference>
<dbReference type="RefSeq" id="WP_118863550.1">
    <property type="nucleotide sequence ID" value="NZ_QWLV01000002.1"/>
</dbReference>
<protein>
    <submittedName>
        <fullName evidence="10">Type I secretion system permease/ATPase</fullName>
    </submittedName>
</protein>
<sequence>MRLFWMPVPKPLEQAMVACRAHFILAAGLSAGVNILYLAPTIYMMQVYDRVVPTGSTMTLFWITVVVAVAIATLTALDAVRSRVMVRASLRLNRLLSDEILNRLMARSRAEAGAPSTGQAMREFDGLRQVLGGPATIALFDVPWTPLYLIVAFLIHPVLGLLVLAGGAVLIGLALTNERRGKARAGAIHQANAAAYASQEATFRNAELVRVLGMRRALVAKHIDERAEGLSANATSQFSGARYNALVKFVRMFMQSLALGAGAWLAVKGEISVGAIIAASVLLSRALQPVEQLVGHWPAIMQSRQALATVGELFDSTSGKDAHRTMLPEPKGNLELERVVVRDPQGAAILKGVSLKLVPGQLLGVIGPSGSGKSTLARVAAGALPPDLGEIRIDDARFEDWDPELLARYVGYLPQDCALLPGTIRDNISRFACARGVPAPIVDLEVVEAAKAAGVHELILRLPGGYDTGIEGGGHRLSAGQAQRIALARALYANPLIVVLDEPNSALDGEGEAALVRAVAAARMRGAAIMIVAHRAAILSNADTLLVLNEGAAAHLGPREEVVAALRNGEARPNVVPINGGARR</sequence>
<keyword evidence="6 7" id="KW-0472">Membrane</keyword>
<dbReference type="GO" id="GO:0005886">
    <property type="term" value="C:plasma membrane"/>
    <property type="evidence" value="ECO:0007669"/>
    <property type="project" value="UniProtKB-SubCell"/>
</dbReference>
<dbReference type="InterPro" id="IPR036640">
    <property type="entry name" value="ABC1_TM_sf"/>
</dbReference>
<keyword evidence="2 7" id="KW-0812">Transmembrane</keyword>
<dbReference type="PROSITE" id="PS50929">
    <property type="entry name" value="ABC_TM1F"/>
    <property type="match status" value="1"/>
</dbReference>
<dbReference type="SUPFAM" id="SSF52540">
    <property type="entry name" value="P-loop containing nucleoside triphosphate hydrolases"/>
    <property type="match status" value="1"/>
</dbReference>
<dbReference type="Pfam" id="PF00005">
    <property type="entry name" value="ABC_tran"/>
    <property type="match status" value="1"/>
</dbReference>
<evidence type="ECO:0000259" key="9">
    <source>
        <dbReference type="PROSITE" id="PS50929"/>
    </source>
</evidence>
<dbReference type="Proteomes" id="UP000266693">
    <property type="component" value="Unassembled WGS sequence"/>
</dbReference>
<dbReference type="OrthoDB" id="9787557at2"/>
<dbReference type="SMART" id="SM00382">
    <property type="entry name" value="AAA"/>
    <property type="match status" value="1"/>
</dbReference>
<evidence type="ECO:0000256" key="3">
    <source>
        <dbReference type="ARBA" id="ARBA00022741"/>
    </source>
</evidence>
<feature type="transmembrane region" description="Helical" evidence="7">
    <location>
        <begin position="150"/>
        <end position="175"/>
    </location>
</feature>
<dbReference type="InterPro" id="IPR017871">
    <property type="entry name" value="ABC_transporter-like_CS"/>
</dbReference>
<accession>A0A396RPB7</accession>
<organism evidence="10 11">
    <name type="scientific">Sphingomonas gilva</name>
    <dbReference type="NCBI Taxonomy" id="2305907"/>
    <lineage>
        <taxon>Bacteria</taxon>
        <taxon>Pseudomonadati</taxon>
        <taxon>Pseudomonadota</taxon>
        <taxon>Alphaproteobacteria</taxon>
        <taxon>Sphingomonadales</taxon>
        <taxon>Sphingomonadaceae</taxon>
        <taxon>Sphingomonas</taxon>
    </lineage>
</organism>
<evidence type="ECO:0000256" key="7">
    <source>
        <dbReference type="SAM" id="Phobius"/>
    </source>
</evidence>
<dbReference type="Gene3D" id="1.20.1560.10">
    <property type="entry name" value="ABC transporter type 1, transmembrane domain"/>
    <property type="match status" value="1"/>
</dbReference>
<evidence type="ECO:0000256" key="1">
    <source>
        <dbReference type="ARBA" id="ARBA00004651"/>
    </source>
</evidence>
<gene>
    <name evidence="10" type="ORF">D1610_07830</name>
</gene>
<dbReference type="GO" id="GO:0030253">
    <property type="term" value="P:protein secretion by the type I secretion system"/>
    <property type="evidence" value="ECO:0007669"/>
    <property type="project" value="InterPro"/>
</dbReference>
<dbReference type="PANTHER" id="PTHR24221">
    <property type="entry name" value="ATP-BINDING CASSETTE SUB-FAMILY B"/>
    <property type="match status" value="1"/>
</dbReference>
<keyword evidence="4" id="KW-0067">ATP-binding</keyword>
<keyword evidence="11" id="KW-1185">Reference proteome</keyword>
<comment type="subcellular location">
    <subcellularLocation>
        <location evidence="1">Cell membrane</location>
        <topology evidence="1">Multi-pass membrane protein</topology>
    </subcellularLocation>
</comment>
<dbReference type="GO" id="GO:0016887">
    <property type="term" value="F:ATP hydrolysis activity"/>
    <property type="evidence" value="ECO:0007669"/>
    <property type="project" value="InterPro"/>
</dbReference>
<dbReference type="PROSITE" id="PS50893">
    <property type="entry name" value="ABC_TRANSPORTER_2"/>
    <property type="match status" value="1"/>
</dbReference>
<feature type="transmembrane region" description="Helical" evidence="7">
    <location>
        <begin position="21"/>
        <end position="39"/>
    </location>
</feature>
<dbReference type="GO" id="GO:0140359">
    <property type="term" value="F:ABC-type transporter activity"/>
    <property type="evidence" value="ECO:0007669"/>
    <property type="project" value="InterPro"/>
</dbReference>
<dbReference type="EMBL" id="QWLV01000002">
    <property type="protein sequence ID" value="RHW18360.1"/>
    <property type="molecule type" value="Genomic_DNA"/>
</dbReference>
<evidence type="ECO:0000256" key="4">
    <source>
        <dbReference type="ARBA" id="ARBA00022840"/>
    </source>
</evidence>
<keyword evidence="3" id="KW-0547">Nucleotide-binding</keyword>
<dbReference type="PROSITE" id="PS00211">
    <property type="entry name" value="ABC_TRANSPORTER_1"/>
    <property type="match status" value="1"/>
</dbReference>
<dbReference type="Gene3D" id="3.40.50.300">
    <property type="entry name" value="P-loop containing nucleotide triphosphate hydrolases"/>
    <property type="match status" value="1"/>
</dbReference>
<evidence type="ECO:0000313" key="10">
    <source>
        <dbReference type="EMBL" id="RHW18360.1"/>
    </source>
</evidence>
<dbReference type="Pfam" id="PF00664">
    <property type="entry name" value="ABC_membrane"/>
    <property type="match status" value="1"/>
</dbReference>
<feature type="domain" description="ABC transporter" evidence="8">
    <location>
        <begin position="334"/>
        <end position="575"/>
    </location>
</feature>
<name>A0A396RPB7_9SPHN</name>
<proteinExistence type="predicted"/>
<dbReference type="InterPro" id="IPR010128">
    <property type="entry name" value="ATPase_T1SS_PrtD-like"/>
</dbReference>
<feature type="transmembrane region" description="Helical" evidence="7">
    <location>
        <begin position="59"/>
        <end position="80"/>
    </location>
</feature>